<sequence>MSTDTPTSRRSFFTNLGRGTAAAVGVGIVVAACSSGNEGSTTSAPALTPTTGAKGLATTTSTRAPQDATTTSTEVPPPVDEMAAVVWERANLGFVSAYVLARAGEAVIIDTGVAGSEGSIGDSLAAISLGWDDVSHVILTHRHNDHQGSLPAVIRLAANAAAYAGAADVPAIDSPRSVTPVGDGDSVFGLKIIHTPGHTPGHIAVLDPVGGLLVAGDSMNGSNGGVIGANPQFSPDMPAANASVKKLAQLTFGTVLFGHGEPIEAGASTLVVALAATL</sequence>
<dbReference type="EMBL" id="UOEK01000056">
    <property type="protein sequence ID" value="VAV94312.1"/>
    <property type="molecule type" value="Genomic_DNA"/>
</dbReference>
<dbReference type="InterPro" id="IPR006311">
    <property type="entry name" value="TAT_signal"/>
</dbReference>
<dbReference type="PANTHER" id="PTHR42951">
    <property type="entry name" value="METALLO-BETA-LACTAMASE DOMAIN-CONTAINING"/>
    <property type="match status" value="1"/>
</dbReference>
<feature type="compositionally biased region" description="Low complexity" evidence="1">
    <location>
        <begin position="39"/>
        <end position="52"/>
    </location>
</feature>
<dbReference type="PANTHER" id="PTHR42951:SF17">
    <property type="entry name" value="METALLO-BETA-LACTAMASE DOMAIN-CONTAINING PROTEIN"/>
    <property type="match status" value="1"/>
</dbReference>
<feature type="domain" description="Metallo-beta-lactamase" evidence="2">
    <location>
        <begin position="94"/>
        <end position="259"/>
    </location>
</feature>
<dbReference type="AlphaFoldDB" id="A0A3B0RS02"/>
<feature type="region of interest" description="Disordered" evidence="1">
    <location>
        <begin position="39"/>
        <end position="76"/>
    </location>
</feature>
<evidence type="ECO:0000313" key="3">
    <source>
        <dbReference type="EMBL" id="VAV94312.1"/>
    </source>
</evidence>
<dbReference type="Pfam" id="PF00753">
    <property type="entry name" value="Lactamase_B"/>
    <property type="match status" value="1"/>
</dbReference>
<dbReference type="PROSITE" id="PS51318">
    <property type="entry name" value="TAT"/>
    <property type="match status" value="1"/>
</dbReference>
<accession>A0A3B0RS02</accession>
<dbReference type="SMART" id="SM00849">
    <property type="entry name" value="Lactamase_B"/>
    <property type="match status" value="1"/>
</dbReference>
<gene>
    <name evidence="3" type="ORF">MNBD_ACTINO02-198</name>
</gene>
<evidence type="ECO:0000256" key="1">
    <source>
        <dbReference type="SAM" id="MobiDB-lite"/>
    </source>
</evidence>
<organism evidence="3">
    <name type="scientific">hydrothermal vent metagenome</name>
    <dbReference type="NCBI Taxonomy" id="652676"/>
    <lineage>
        <taxon>unclassified sequences</taxon>
        <taxon>metagenomes</taxon>
        <taxon>ecological metagenomes</taxon>
    </lineage>
</organism>
<dbReference type="Gene3D" id="3.60.15.10">
    <property type="entry name" value="Ribonuclease Z/Hydroxyacylglutathione hydrolase-like"/>
    <property type="match status" value="1"/>
</dbReference>
<dbReference type="InterPro" id="IPR050855">
    <property type="entry name" value="NDM-1-like"/>
</dbReference>
<reference evidence="3" key="1">
    <citation type="submission" date="2018-06" db="EMBL/GenBank/DDBJ databases">
        <authorList>
            <person name="Zhirakovskaya E."/>
        </authorList>
    </citation>
    <scope>NUCLEOTIDE SEQUENCE</scope>
</reference>
<protein>
    <recommendedName>
        <fullName evidence="2">Metallo-beta-lactamase domain-containing protein</fullName>
    </recommendedName>
</protein>
<dbReference type="InterPro" id="IPR001279">
    <property type="entry name" value="Metallo-B-lactamas"/>
</dbReference>
<dbReference type="SUPFAM" id="SSF56281">
    <property type="entry name" value="Metallo-hydrolase/oxidoreductase"/>
    <property type="match status" value="1"/>
</dbReference>
<evidence type="ECO:0000259" key="2">
    <source>
        <dbReference type="SMART" id="SM00849"/>
    </source>
</evidence>
<proteinExistence type="predicted"/>
<dbReference type="CDD" id="cd07721">
    <property type="entry name" value="yflN-like_MBL-fold"/>
    <property type="match status" value="1"/>
</dbReference>
<dbReference type="InterPro" id="IPR036866">
    <property type="entry name" value="RibonucZ/Hydroxyglut_hydro"/>
</dbReference>
<feature type="compositionally biased region" description="Polar residues" evidence="1">
    <location>
        <begin position="57"/>
        <end position="74"/>
    </location>
</feature>
<name>A0A3B0RS02_9ZZZZ</name>